<dbReference type="Proteomes" id="UP001474421">
    <property type="component" value="Unassembled WGS sequence"/>
</dbReference>
<keyword evidence="2" id="KW-1185">Reference proteome</keyword>
<sequence length="80" mass="9346">MEYMQCGPQTDGVISTGEEELKKVKHFKYLSSLIYSNCDSFLDARAAIYAPWRKWCQVTGVLCDHWMPLCFKSKIYRMVV</sequence>
<protein>
    <submittedName>
        <fullName evidence="1">Uncharacterized protein</fullName>
    </submittedName>
</protein>
<comment type="caution">
    <text evidence="1">The sequence shown here is derived from an EMBL/GenBank/DDBJ whole genome shotgun (WGS) entry which is preliminary data.</text>
</comment>
<organism evidence="1 2">
    <name type="scientific">Crotalus adamanteus</name>
    <name type="common">Eastern diamondback rattlesnake</name>
    <dbReference type="NCBI Taxonomy" id="8729"/>
    <lineage>
        <taxon>Eukaryota</taxon>
        <taxon>Metazoa</taxon>
        <taxon>Chordata</taxon>
        <taxon>Craniata</taxon>
        <taxon>Vertebrata</taxon>
        <taxon>Euteleostomi</taxon>
        <taxon>Lepidosauria</taxon>
        <taxon>Squamata</taxon>
        <taxon>Bifurcata</taxon>
        <taxon>Unidentata</taxon>
        <taxon>Episquamata</taxon>
        <taxon>Toxicofera</taxon>
        <taxon>Serpentes</taxon>
        <taxon>Colubroidea</taxon>
        <taxon>Viperidae</taxon>
        <taxon>Crotalinae</taxon>
        <taxon>Crotalus</taxon>
    </lineage>
</organism>
<evidence type="ECO:0000313" key="2">
    <source>
        <dbReference type="Proteomes" id="UP001474421"/>
    </source>
</evidence>
<reference evidence="1 2" key="1">
    <citation type="journal article" date="2024" name="Proc. Natl. Acad. Sci. U.S.A.">
        <title>The genetic regulatory architecture and epigenomic basis for age-related changes in rattlesnake venom.</title>
        <authorList>
            <person name="Hogan M.P."/>
            <person name="Holding M.L."/>
            <person name="Nystrom G.S."/>
            <person name="Colston T.J."/>
            <person name="Bartlett D.A."/>
            <person name="Mason A.J."/>
            <person name="Ellsworth S.A."/>
            <person name="Rautsaw R.M."/>
            <person name="Lawrence K.C."/>
            <person name="Strickland J.L."/>
            <person name="He B."/>
            <person name="Fraser P."/>
            <person name="Margres M.J."/>
            <person name="Gilbert D.M."/>
            <person name="Gibbs H.L."/>
            <person name="Parkinson C.L."/>
            <person name="Rokyta D.R."/>
        </authorList>
    </citation>
    <scope>NUCLEOTIDE SEQUENCE [LARGE SCALE GENOMIC DNA]</scope>
    <source>
        <strain evidence="1">DRR0105</strain>
    </source>
</reference>
<dbReference type="EMBL" id="JAOTOJ010000007">
    <property type="protein sequence ID" value="KAK9398940.1"/>
    <property type="molecule type" value="Genomic_DNA"/>
</dbReference>
<accession>A0AAW1BAF2</accession>
<evidence type="ECO:0000313" key="1">
    <source>
        <dbReference type="EMBL" id="KAK9398940.1"/>
    </source>
</evidence>
<gene>
    <name evidence="1" type="ORF">NXF25_013909</name>
</gene>
<name>A0AAW1BAF2_CROAD</name>
<proteinExistence type="predicted"/>
<dbReference type="AlphaFoldDB" id="A0AAW1BAF2"/>